<evidence type="ECO:0000259" key="3">
    <source>
        <dbReference type="Pfam" id="PF18962"/>
    </source>
</evidence>
<dbReference type="SUPFAM" id="SSF49899">
    <property type="entry name" value="Concanavalin A-like lectins/glucanases"/>
    <property type="match status" value="1"/>
</dbReference>
<keyword evidence="5" id="KW-1185">Reference proteome</keyword>
<dbReference type="InterPro" id="IPR013783">
    <property type="entry name" value="Ig-like_fold"/>
</dbReference>
<evidence type="ECO:0000313" key="5">
    <source>
        <dbReference type="Proteomes" id="UP000248840"/>
    </source>
</evidence>
<dbReference type="GO" id="GO:0005975">
    <property type="term" value="P:carbohydrate metabolic process"/>
    <property type="evidence" value="ECO:0007669"/>
    <property type="project" value="UniProtKB-ARBA"/>
</dbReference>
<dbReference type="GO" id="GO:0004553">
    <property type="term" value="F:hydrolase activity, hydrolyzing O-glycosyl compounds"/>
    <property type="evidence" value="ECO:0007669"/>
    <property type="project" value="UniProtKB-ARBA"/>
</dbReference>
<gene>
    <name evidence="4" type="ORF">CLV55_10678</name>
</gene>
<keyword evidence="1 2" id="KW-0732">Signal</keyword>
<sequence length="602" mass="64738">MKKITLLFAMLLVTFLGKAQVVASQNFDTALGWTSTTVTNDSGTTVSAWARRTTGGAPSCSPYAGAGMVRFNSYNIPSGSTGRLTSPAITFAGATYRVKFKMYRDSGYPTDADNVKLYYNTTNAAGGTLLGTVNRSKDLAPIVSSDGWYNYTFNISGTLTGTGYVNLLGTSAYGNNIFIDEIVVEQIPNLDAEMNAFNINSIVPSGNTQISGVIKNSGLTAITSLDVNWQVDSGTVYTQSLTGLTIDPGTVYNFTHNSVWNATPGLYSVKVWVSNINNGSVDADATNDQITKSVSVASNATTRFPLYEKFSSSTCNPCGTFNGTYFNPFLTNHSSEFALISYQVNWPSTGDPYYTAEVGTRVSYYGVSAAPTLFVDSKDGTNFSIPDLETDLTAAEAVPAYFSIDATKSMTGNDITVQVNTTPYITGDYKIHVAVVEKMTTGNATTNGETEFHNVMMKMLPDANGTAVSFVHDVPTSNTFQATLTGLHIEDMTDLDVVVFIQNATTKAIMQAKVATEALATHQVVGETKYKIYPNPSTGIIKIQTEVPVAIQIVDVTGKVVYVANQVQNESQINLTSLEKGVYIAKMKGENGIEESQKIIIK</sequence>
<dbReference type="EMBL" id="QLSZ01000006">
    <property type="protein sequence ID" value="RAR71728.1"/>
    <property type="molecule type" value="Genomic_DNA"/>
</dbReference>
<dbReference type="Gene3D" id="2.60.40.10">
    <property type="entry name" value="Immunoglobulins"/>
    <property type="match status" value="2"/>
</dbReference>
<feature type="domain" description="Secretion system C-terminal sorting" evidence="3">
    <location>
        <begin position="532"/>
        <end position="601"/>
    </location>
</feature>
<dbReference type="Proteomes" id="UP000248840">
    <property type="component" value="Unassembled WGS sequence"/>
</dbReference>
<evidence type="ECO:0000256" key="2">
    <source>
        <dbReference type="SAM" id="SignalP"/>
    </source>
</evidence>
<accession>A0A328YCK8</accession>
<name>A0A328YCK8_9FLAO</name>
<feature type="signal peptide" evidence="2">
    <location>
        <begin position="1"/>
        <end position="19"/>
    </location>
</feature>
<evidence type="ECO:0000313" key="4">
    <source>
        <dbReference type="EMBL" id="RAR71728.1"/>
    </source>
</evidence>
<protein>
    <submittedName>
        <fullName evidence="4">Putative secreted protein (Por secretion system target)</fullName>
    </submittedName>
</protein>
<dbReference type="NCBIfam" id="TIGR04183">
    <property type="entry name" value="Por_Secre_tail"/>
    <property type="match status" value="1"/>
</dbReference>
<organism evidence="4 5">
    <name type="scientific">Flavobacterium aciduliphilum</name>
    <dbReference type="NCBI Taxonomy" id="1101402"/>
    <lineage>
        <taxon>Bacteria</taxon>
        <taxon>Pseudomonadati</taxon>
        <taxon>Bacteroidota</taxon>
        <taxon>Flavobacteriia</taxon>
        <taxon>Flavobacteriales</taxon>
        <taxon>Flavobacteriaceae</taxon>
        <taxon>Flavobacterium</taxon>
    </lineage>
</organism>
<evidence type="ECO:0000256" key="1">
    <source>
        <dbReference type="ARBA" id="ARBA00022729"/>
    </source>
</evidence>
<dbReference type="AlphaFoldDB" id="A0A328YCK8"/>
<dbReference type="Pfam" id="PF18962">
    <property type="entry name" value="Por_Secre_tail"/>
    <property type="match status" value="1"/>
</dbReference>
<proteinExistence type="predicted"/>
<dbReference type="OrthoDB" id="6278496at2"/>
<dbReference type="Gene3D" id="2.60.120.200">
    <property type="match status" value="1"/>
</dbReference>
<reference evidence="4 5" key="1">
    <citation type="submission" date="2018-06" db="EMBL/GenBank/DDBJ databases">
        <title>Genomic Encyclopedia of Archaeal and Bacterial Type Strains, Phase II (KMG-II): from individual species to whole genera.</title>
        <authorList>
            <person name="Goeker M."/>
        </authorList>
    </citation>
    <scope>NUCLEOTIDE SEQUENCE [LARGE SCALE GENOMIC DNA]</scope>
    <source>
        <strain evidence="4 5">DSM 25663</strain>
    </source>
</reference>
<dbReference type="RefSeq" id="WP_112113193.1">
    <property type="nucleotide sequence ID" value="NZ_QLSZ01000006.1"/>
</dbReference>
<dbReference type="InterPro" id="IPR013320">
    <property type="entry name" value="ConA-like_dom_sf"/>
</dbReference>
<dbReference type="InterPro" id="IPR026444">
    <property type="entry name" value="Secre_tail"/>
</dbReference>
<feature type="chain" id="PRO_5016368300" evidence="2">
    <location>
        <begin position="20"/>
        <end position="602"/>
    </location>
</feature>
<comment type="caution">
    <text evidence="4">The sequence shown here is derived from an EMBL/GenBank/DDBJ whole genome shotgun (WGS) entry which is preliminary data.</text>
</comment>